<keyword evidence="3" id="KW-1185">Reference proteome</keyword>
<dbReference type="Proteomes" id="UP000009186">
    <property type="component" value="Chromosome"/>
</dbReference>
<evidence type="ECO:0000256" key="1">
    <source>
        <dbReference type="SAM" id="MobiDB-lite"/>
    </source>
</evidence>
<dbReference type="eggNOG" id="ENOG5032YW8">
    <property type="taxonomic scope" value="Bacteria"/>
</dbReference>
<dbReference type="AlphaFoldDB" id="G2Z5W2"/>
<evidence type="ECO:0000313" key="2">
    <source>
        <dbReference type="EMBL" id="CCB68722.1"/>
    </source>
</evidence>
<protein>
    <submittedName>
        <fullName evidence="2">Uncharacterized protein</fullName>
    </submittedName>
</protein>
<gene>
    <name evidence="2" type="ordered locus">FBFL15_0609</name>
</gene>
<dbReference type="HOGENOM" id="CLU_163175_0_1_10"/>
<evidence type="ECO:0000313" key="3">
    <source>
        <dbReference type="Proteomes" id="UP000009186"/>
    </source>
</evidence>
<name>G2Z5W2_FLABF</name>
<dbReference type="STRING" id="1034807.FBFL15_0609"/>
<dbReference type="EMBL" id="FQ859183">
    <property type="protein sequence ID" value="CCB68722.1"/>
    <property type="molecule type" value="Genomic_DNA"/>
</dbReference>
<proteinExistence type="predicted"/>
<accession>G2Z5W2</accession>
<sequence length="75" mass="8988">MSRSRKKTPLFGNTCSETEKDNKRKANRKFRRKVKVQINKGHTNLCLMREVSNIWDFDKDGKQFLKNPTNKDFRK</sequence>
<organism evidence="2 3">
    <name type="scientific">Flavobacterium branchiophilum (strain FL-15)</name>
    <dbReference type="NCBI Taxonomy" id="1034807"/>
    <lineage>
        <taxon>Bacteria</taxon>
        <taxon>Pseudomonadati</taxon>
        <taxon>Bacteroidota</taxon>
        <taxon>Flavobacteriia</taxon>
        <taxon>Flavobacteriales</taxon>
        <taxon>Flavobacteriaceae</taxon>
        <taxon>Flavobacterium</taxon>
    </lineage>
</organism>
<dbReference type="RefSeq" id="WP_014083202.1">
    <property type="nucleotide sequence ID" value="NC_016001.1"/>
</dbReference>
<feature type="region of interest" description="Disordered" evidence="1">
    <location>
        <begin position="1"/>
        <end position="28"/>
    </location>
</feature>
<dbReference type="KEGG" id="fbr:FBFL15_0609"/>
<reference evidence="2 3" key="1">
    <citation type="journal article" date="2011" name="Appl. Environ. Microbiol.">
        <title>Complete genome sequence of the fish pathogen Flavobacterium branchiophilum.</title>
        <authorList>
            <consortium name="1:IP"/>
            <consortium name="Microbial Evolutionary Genomics,F-75015 Paris"/>
            <consortium name="France 2:CNRS"/>
            <consortium name="URA2171"/>
            <consortium name="F-75015 Paris,France 3:Unite de Virologie et Immunologie Mol."/>
            <consortium name="INRA,78352 Jouy en Josas Cedex"/>
            <consortium name="France. 4:Unite de Mathemathique"/>
            <consortium name="Informatique et Genome,INRA"/>
            <consortium name="78352 Jouy en Josas Cedex"/>
            <consortium name="France. 5:CEA/Genoscope"/>
            <consortium name="Evry"/>
            <consortium name="France"/>
            <person name="Touchon M."/>
            <person name="Barbier P."/>
            <person name="Bernardet J.F."/>
            <person name="Loux V."/>
            <person name="Vacherie B."/>
            <person name="Barbe V."/>
            <person name="Rocha E.P."/>
            <person name="Duchaud E."/>
        </authorList>
    </citation>
    <scope>NUCLEOTIDE SEQUENCE [LARGE SCALE GENOMIC DNA]</scope>
    <source>
        <strain evidence="2 3">FL-15</strain>
    </source>
</reference>